<dbReference type="GeneID" id="63734959"/>
<feature type="region of interest" description="Disordered" evidence="1">
    <location>
        <begin position="111"/>
        <end position="239"/>
    </location>
</feature>
<accession>A0A0B2X6W0</accession>
<dbReference type="Proteomes" id="UP000030816">
    <property type="component" value="Unassembled WGS sequence"/>
</dbReference>
<protein>
    <submittedName>
        <fullName evidence="2">Uncharacterized protein</fullName>
    </submittedName>
</protein>
<feature type="compositionally biased region" description="Polar residues" evidence="1">
    <location>
        <begin position="178"/>
        <end position="196"/>
    </location>
</feature>
<evidence type="ECO:0000313" key="3">
    <source>
        <dbReference type="Proteomes" id="UP000030816"/>
    </source>
</evidence>
<gene>
    <name evidence="2" type="ORF">MAM_00504</name>
</gene>
<dbReference type="OrthoDB" id="2590867at2759"/>
<feature type="compositionally biased region" description="Basic and acidic residues" evidence="1">
    <location>
        <begin position="56"/>
        <end position="68"/>
    </location>
</feature>
<dbReference type="PANTHER" id="PTHR39606:SF1">
    <property type="entry name" value="CELL SURFACE PROTEIN"/>
    <property type="match status" value="1"/>
</dbReference>
<proteinExistence type="predicted"/>
<feature type="region of interest" description="Disordered" evidence="1">
    <location>
        <begin position="1"/>
        <end position="83"/>
    </location>
</feature>
<evidence type="ECO:0000256" key="1">
    <source>
        <dbReference type="SAM" id="MobiDB-lite"/>
    </source>
</evidence>
<dbReference type="STRING" id="1081103.A0A0B2X6W0"/>
<organism evidence="2 3">
    <name type="scientific">Metarhizium album (strain ARSEF 1941)</name>
    <dbReference type="NCBI Taxonomy" id="1081103"/>
    <lineage>
        <taxon>Eukaryota</taxon>
        <taxon>Fungi</taxon>
        <taxon>Dikarya</taxon>
        <taxon>Ascomycota</taxon>
        <taxon>Pezizomycotina</taxon>
        <taxon>Sordariomycetes</taxon>
        <taxon>Hypocreomycetidae</taxon>
        <taxon>Hypocreales</taxon>
        <taxon>Clavicipitaceae</taxon>
        <taxon>Metarhizium</taxon>
    </lineage>
</organism>
<dbReference type="PANTHER" id="PTHR39606">
    <property type="entry name" value="SURFACE PROTEIN, PUTATIVE-RELATED"/>
    <property type="match status" value="1"/>
</dbReference>
<dbReference type="EMBL" id="AZHE01000001">
    <property type="protein sequence ID" value="KHO01503.1"/>
    <property type="molecule type" value="Genomic_DNA"/>
</dbReference>
<reference evidence="2 3" key="1">
    <citation type="journal article" date="2014" name="Proc. Natl. Acad. Sci. U.S.A.">
        <title>Trajectory and genomic determinants of fungal-pathogen speciation and host adaptation.</title>
        <authorList>
            <person name="Hu X."/>
            <person name="Xiao G."/>
            <person name="Zheng P."/>
            <person name="Shang Y."/>
            <person name="Su Y."/>
            <person name="Zhang X."/>
            <person name="Liu X."/>
            <person name="Zhan S."/>
            <person name="St Leger R.J."/>
            <person name="Wang C."/>
        </authorList>
    </citation>
    <scope>NUCLEOTIDE SEQUENCE [LARGE SCALE GENOMIC DNA]</scope>
    <source>
        <strain evidence="2 3">ARSEF 1941</strain>
    </source>
</reference>
<keyword evidence="3" id="KW-1185">Reference proteome</keyword>
<dbReference type="RefSeq" id="XP_040682568.1">
    <property type="nucleotide sequence ID" value="XM_040819303.1"/>
</dbReference>
<comment type="caution">
    <text evidence="2">The sequence shown here is derived from an EMBL/GenBank/DDBJ whole genome shotgun (WGS) entry which is preliminary data.</text>
</comment>
<dbReference type="AlphaFoldDB" id="A0A0B2X6W0"/>
<evidence type="ECO:0000313" key="2">
    <source>
        <dbReference type="EMBL" id="KHO01503.1"/>
    </source>
</evidence>
<dbReference type="HOGENOM" id="CLU_098725_0_0_1"/>
<sequence length="239" mass="24388">MCRIGHKSSKGRPKYIAADGRPGAREKLQPNMVGTHGQTSIGGDLPGPAPHTAGPHRHDILNKLDPTVDSRSGGAQILGPGVDTSTRAYEASYGPGVTSNAGPGVNPAVTSSMTTYSAPPPGASATAPMENVSAGARGPHSSRLANAIDPRVDSNTGSDAAHTDDRHAVPVHGAEPMATTQGEMYGTQQGWPTSTLRPRADLDPNLQGSATAQAQIPRAVHVGGTQPGPAPHTAGPHRN</sequence>
<feature type="compositionally biased region" description="Basic residues" evidence="1">
    <location>
        <begin position="1"/>
        <end position="13"/>
    </location>
</feature>
<name>A0A0B2X6W0_METAS</name>